<gene>
    <name evidence="1" type="ORF">CSSPJE1EN1_LOCUS585</name>
</gene>
<evidence type="ECO:0000313" key="2">
    <source>
        <dbReference type="Proteomes" id="UP001497444"/>
    </source>
</evidence>
<evidence type="ECO:0000313" key="1">
    <source>
        <dbReference type="EMBL" id="CAK9255107.1"/>
    </source>
</evidence>
<accession>A0ABP0VLM4</accession>
<organism evidence="1 2">
    <name type="scientific">Sphagnum jensenii</name>
    <dbReference type="NCBI Taxonomy" id="128206"/>
    <lineage>
        <taxon>Eukaryota</taxon>
        <taxon>Viridiplantae</taxon>
        <taxon>Streptophyta</taxon>
        <taxon>Embryophyta</taxon>
        <taxon>Bryophyta</taxon>
        <taxon>Sphagnophytina</taxon>
        <taxon>Sphagnopsida</taxon>
        <taxon>Sphagnales</taxon>
        <taxon>Sphagnaceae</taxon>
        <taxon>Sphagnum</taxon>
    </lineage>
</organism>
<proteinExistence type="predicted"/>
<name>A0ABP0VLM4_9BRYO</name>
<sequence>MISSVSTRNSSQLPPFMVHYNWSGVLDSVLQPAAGLQQQQQQLQQQFNSVLDSLYGHFRFFLLVSVWGIVFLDRGCMGLLHAFTEWKILLGDRRKFAC</sequence>
<protein>
    <submittedName>
        <fullName evidence="1">Uncharacterized protein</fullName>
    </submittedName>
</protein>
<dbReference type="Proteomes" id="UP001497444">
    <property type="component" value="Chromosome 1"/>
</dbReference>
<dbReference type="EMBL" id="OZ020096">
    <property type="protein sequence ID" value="CAK9255107.1"/>
    <property type="molecule type" value="Genomic_DNA"/>
</dbReference>
<reference evidence="1 2" key="1">
    <citation type="submission" date="2024-02" db="EMBL/GenBank/DDBJ databases">
        <authorList>
            <consortium name="ELIXIR-Norway"/>
            <consortium name="Elixir Norway"/>
        </authorList>
    </citation>
    <scope>NUCLEOTIDE SEQUENCE [LARGE SCALE GENOMIC DNA]</scope>
</reference>
<keyword evidence="2" id="KW-1185">Reference proteome</keyword>